<dbReference type="Pfam" id="PF02036">
    <property type="entry name" value="SCP2"/>
    <property type="match status" value="1"/>
</dbReference>
<dbReference type="InterPro" id="IPR003033">
    <property type="entry name" value="SCP2_sterol-bd_dom"/>
</dbReference>
<keyword evidence="1" id="KW-0831">Ubiquinone biosynthesis</keyword>
<evidence type="ECO:0000259" key="2">
    <source>
        <dbReference type="Pfam" id="PF02036"/>
    </source>
</evidence>
<dbReference type="GO" id="GO:0005737">
    <property type="term" value="C:cytoplasm"/>
    <property type="evidence" value="ECO:0007669"/>
    <property type="project" value="UniProtKB-SubCell"/>
</dbReference>
<dbReference type="InterPro" id="IPR038989">
    <property type="entry name" value="UbiJ"/>
</dbReference>
<proteinExistence type="inferred from homology"/>
<dbReference type="STRING" id="291169.A9E74_02621"/>
<evidence type="ECO:0000256" key="1">
    <source>
        <dbReference type="HAMAP-Rule" id="MF_02215"/>
    </source>
</evidence>
<evidence type="ECO:0000313" key="4">
    <source>
        <dbReference type="Proteomes" id="UP000094379"/>
    </source>
</evidence>
<dbReference type="PANTHER" id="PTHR38693:SF1">
    <property type="entry name" value="UBIQUINONE BIOSYNTHESIS ACCESSORY FACTOR UBIJ"/>
    <property type="match status" value="1"/>
</dbReference>
<evidence type="ECO:0000313" key="3">
    <source>
        <dbReference type="EMBL" id="ODN65605.1"/>
    </source>
</evidence>
<gene>
    <name evidence="1" type="primary">ubiJ</name>
    <name evidence="3" type="ORF">A9E74_02621</name>
</gene>
<dbReference type="EMBL" id="MCRI01000050">
    <property type="protein sequence ID" value="ODN65605.1"/>
    <property type="molecule type" value="Genomic_DNA"/>
</dbReference>
<accession>A0A1E3GNU0</accession>
<sequence>MSLLLKPLEMALNHALRFDMESHEQLQRFAKRSIRIDITNLNIAVIARFTDDQILLEMAEEHVADLMIKADSFALLKVLQQPDSLFSNEIQILGDVQFAKQLQDWQQHFDFDWEQQLARLTGDTLAYPLAQSLRRGFDWLKYNRSEFEQSVAEYLREESHYLPDKSQTARFMQHVDVLRADADRLEARIKRLQNIIEKKT</sequence>
<protein>
    <recommendedName>
        <fullName evidence="1">Ubiquinone biosynthesis accessory factor UbiJ</fullName>
    </recommendedName>
</protein>
<comment type="subcellular location">
    <subcellularLocation>
        <location evidence="1">Cytoplasm</location>
    </subcellularLocation>
</comment>
<comment type="function">
    <text evidence="1">Required for ubiquinone (coenzyme Q) biosynthesis. Binds hydrophobic ubiquinone biosynthetic intermediates via its SCP2 domain and is essential for the stability of the Ubi complex. May constitute a docking platform where Ubi enzymes assemble and access their SCP2-bound polyprenyl substrates.</text>
</comment>
<reference evidence="3 4" key="1">
    <citation type="submission" date="2016-07" db="EMBL/GenBank/DDBJ databases">
        <title>Draft Genome Sequence of Methylophaga muralis Bur 1.</title>
        <authorList>
            <person name="Vasilenko O.V."/>
            <person name="Doronina N.V."/>
            <person name="Shmareva M.N."/>
            <person name="Tarlachkov S.V."/>
            <person name="Mustakhimov I."/>
            <person name="Trotsenko Y.A."/>
        </authorList>
    </citation>
    <scope>NUCLEOTIDE SEQUENCE [LARGE SCALE GENOMIC DNA]</scope>
    <source>
        <strain evidence="3 4">Bur 1</strain>
    </source>
</reference>
<dbReference type="PATRIC" id="fig|291169.3.peg.2644"/>
<comment type="pathway">
    <text evidence="1">Cofactor biosynthesis; ubiquinone biosynthesis.</text>
</comment>
<name>A0A1E3GNU0_9GAMM</name>
<dbReference type="UniPathway" id="UPA00232"/>
<comment type="caution">
    <text evidence="3">The sequence shown here is derived from an EMBL/GenBank/DDBJ whole genome shotgun (WGS) entry which is preliminary data.</text>
</comment>
<dbReference type="Proteomes" id="UP000094379">
    <property type="component" value="Unassembled WGS sequence"/>
</dbReference>
<feature type="domain" description="SCP2" evidence="2">
    <location>
        <begin position="12"/>
        <end position="104"/>
    </location>
</feature>
<organism evidence="3 4">
    <name type="scientific">Methylophaga muralis</name>
    <dbReference type="NCBI Taxonomy" id="291169"/>
    <lineage>
        <taxon>Bacteria</taxon>
        <taxon>Pseudomonadati</taxon>
        <taxon>Pseudomonadota</taxon>
        <taxon>Gammaproteobacteria</taxon>
        <taxon>Thiotrichales</taxon>
        <taxon>Piscirickettsiaceae</taxon>
        <taxon>Methylophaga</taxon>
    </lineage>
</organism>
<keyword evidence="4" id="KW-1185">Reference proteome</keyword>
<dbReference type="GO" id="GO:0006744">
    <property type="term" value="P:ubiquinone biosynthetic process"/>
    <property type="evidence" value="ECO:0007669"/>
    <property type="project" value="UniProtKB-UniRule"/>
</dbReference>
<dbReference type="AlphaFoldDB" id="A0A1E3GNU0"/>
<keyword evidence="1" id="KW-0963">Cytoplasm</keyword>
<comment type="similarity">
    <text evidence="1">Belongs to the UbiJ family.</text>
</comment>
<dbReference type="PANTHER" id="PTHR38693">
    <property type="entry name" value="UBIQUINONE BIOSYNTHESIS PROTEIN UBIJ"/>
    <property type="match status" value="1"/>
</dbReference>
<dbReference type="HAMAP" id="MF_02215">
    <property type="entry name" value="UbiJ"/>
    <property type="match status" value="1"/>
</dbReference>